<keyword evidence="3" id="KW-1185">Reference proteome</keyword>
<keyword evidence="1" id="KW-0732">Signal</keyword>
<organism evidence="2 3">
    <name type="scientific">Lentilactobacillus fungorum</name>
    <dbReference type="NCBI Taxonomy" id="2201250"/>
    <lineage>
        <taxon>Bacteria</taxon>
        <taxon>Bacillati</taxon>
        <taxon>Bacillota</taxon>
        <taxon>Bacilli</taxon>
        <taxon>Lactobacillales</taxon>
        <taxon>Lactobacillaceae</taxon>
        <taxon>Lentilactobacillus</taxon>
    </lineage>
</organism>
<accession>A0ABQ3VZ73</accession>
<evidence type="ECO:0000313" key="2">
    <source>
        <dbReference type="EMBL" id="GHP14212.1"/>
    </source>
</evidence>
<gene>
    <name evidence="2" type="ORF">YK48G_16370</name>
</gene>
<evidence type="ECO:0000256" key="1">
    <source>
        <dbReference type="SAM" id="SignalP"/>
    </source>
</evidence>
<evidence type="ECO:0000313" key="3">
    <source>
        <dbReference type="Proteomes" id="UP000604765"/>
    </source>
</evidence>
<dbReference type="RefSeq" id="WP_203630229.1">
    <property type="nucleotide sequence ID" value="NZ_BNJR01000014.1"/>
</dbReference>
<sequence>MIKTKVITIASTASMAFALLPITNTQASATVPAKMRGAWYQNLSSVKRNDRTYVKFTTHSISYGSNASHSDFAGANLRVAKLKKGWYRIGPKTFSIGDFKLKKIKINGKYRQALLQRYTSKSHYAEVFVRDHVALPLNSAQYFLK</sequence>
<protein>
    <submittedName>
        <fullName evidence="2">Uncharacterized protein</fullName>
    </submittedName>
</protein>
<proteinExistence type="predicted"/>
<dbReference type="Proteomes" id="UP000604765">
    <property type="component" value="Unassembled WGS sequence"/>
</dbReference>
<feature type="signal peptide" evidence="1">
    <location>
        <begin position="1"/>
        <end position="18"/>
    </location>
</feature>
<name>A0ABQ3VZ73_9LACO</name>
<feature type="chain" id="PRO_5047086283" evidence="1">
    <location>
        <begin position="19"/>
        <end position="145"/>
    </location>
</feature>
<dbReference type="EMBL" id="BNJR01000014">
    <property type="protein sequence ID" value="GHP14212.1"/>
    <property type="molecule type" value="Genomic_DNA"/>
</dbReference>
<comment type="caution">
    <text evidence="2">The sequence shown here is derived from an EMBL/GenBank/DDBJ whole genome shotgun (WGS) entry which is preliminary data.</text>
</comment>
<reference evidence="2 3" key="1">
    <citation type="journal article" date="2021" name="Int. J. Syst. Evol. Microbiol.">
        <title>Lentilactobacillus fungorum sp. nov., isolated from spent mushroom substrates.</title>
        <authorList>
            <person name="Tohno M."/>
            <person name="Tanizawa Y."/>
            <person name="Kojima Y."/>
            <person name="Sakamoto M."/>
            <person name="Ohkuma M."/>
            <person name="Kobayashi H."/>
        </authorList>
    </citation>
    <scope>NUCLEOTIDE SEQUENCE [LARGE SCALE GENOMIC DNA]</scope>
    <source>
        <strain evidence="2 3">YK48G</strain>
    </source>
</reference>